<feature type="transmembrane region" description="Helical" evidence="10">
    <location>
        <begin position="198"/>
        <end position="216"/>
    </location>
</feature>
<feature type="transmembrane region" description="Helical" evidence="10">
    <location>
        <begin position="156"/>
        <end position="178"/>
    </location>
</feature>
<dbReference type="Proteomes" id="UP000294854">
    <property type="component" value="Unassembled WGS sequence"/>
</dbReference>
<evidence type="ECO:0000256" key="2">
    <source>
        <dbReference type="ARBA" id="ARBA00008220"/>
    </source>
</evidence>
<dbReference type="NCBIfam" id="TIGR00905">
    <property type="entry name" value="2A0302"/>
    <property type="match status" value="1"/>
</dbReference>
<evidence type="ECO:0000256" key="3">
    <source>
        <dbReference type="ARBA" id="ARBA00022448"/>
    </source>
</evidence>
<feature type="transmembrane region" description="Helical" evidence="10">
    <location>
        <begin position="447"/>
        <end position="471"/>
    </location>
</feature>
<evidence type="ECO:0000256" key="5">
    <source>
        <dbReference type="ARBA" id="ARBA00022692"/>
    </source>
</evidence>
<dbReference type="EMBL" id="PUFO01000060">
    <property type="protein sequence ID" value="TDG76642.1"/>
    <property type="molecule type" value="Genomic_DNA"/>
</dbReference>
<dbReference type="STRING" id="1122149.FD44_GL001051"/>
<dbReference type="GO" id="GO:1903826">
    <property type="term" value="P:L-arginine transmembrane transport"/>
    <property type="evidence" value="ECO:0007669"/>
    <property type="project" value="InterPro"/>
</dbReference>
<keyword evidence="8 10" id="KW-0472">Membrane</keyword>
<evidence type="ECO:0000313" key="12">
    <source>
        <dbReference type="Proteomes" id="UP000294854"/>
    </source>
</evidence>
<comment type="caution">
    <text evidence="11">The sequence shown here is derived from an EMBL/GenBank/DDBJ whole genome shotgun (WGS) entry which is preliminary data.</text>
</comment>
<reference evidence="11 12" key="1">
    <citation type="journal article" date="2019" name="Appl. Microbiol. Biotechnol.">
        <title>Uncovering carbohydrate metabolism through a genotype-phenotype association study of 56 lactic acid bacteria genomes.</title>
        <authorList>
            <person name="Buron-Moles G."/>
            <person name="Chailyan A."/>
            <person name="Dolejs I."/>
            <person name="Forster J."/>
            <person name="Miks M.H."/>
        </authorList>
    </citation>
    <scope>NUCLEOTIDE SEQUENCE [LARGE SCALE GENOMIC DNA]</scope>
    <source>
        <strain evidence="11 12">ATCC 49373</strain>
    </source>
</reference>
<organism evidence="11 12">
    <name type="scientific">Secundilactobacillus malefermentans</name>
    <dbReference type="NCBI Taxonomy" id="176292"/>
    <lineage>
        <taxon>Bacteria</taxon>
        <taxon>Bacillati</taxon>
        <taxon>Bacillota</taxon>
        <taxon>Bacilli</taxon>
        <taxon>Lactobacillales</taxon>
        <taxon>Lactobacillaceae</taxon>
        <taxon>Secundilactobacillus</taxon>
    </lineage>
</organism>
<evidence type="ECO:0000256" key="8">
    <source>
        <dbReference type="ARBA" id="ARBA00023136"/>
    </source>
</evidence>
<evidence type="ECO:0000256" key="10">
    <source>
        <dbReference type="SAM" id="Phobius"/>
    </source>
</evidence>
<dbReference type="GO" id="GO:0005886">
    <property type="term" value="C:plasma membrane"/>
    <property type="evidence" value="ECO:0007669"/>
    <property type="project" value="UniProtKB-SubCell"/>
</dbReference>
<feature type="transmembrane region" description="Helical" evidence="10">
    <location>
        <begin position="102"/>
        <end position="120"/>
    </location>
</feature>
<dbReference type="AlphaFoldDB" id="A0A4R5NM46"/>
<dbReference type="InterPro" id="IPR002293">
    <property type="entry name" value="AA/rel_permease1"/>
</dbReference>
<feature type="transmembrane region" description="Helical" evidence="10">
    <location>
        <begin position="329"/>
        <end position="352"/>
    </location>
</feature>
<feature type="transmembrane region" description="Helical" evidence="10">
    <location>
        <begin position="358"/>
        <end position="380"/>
    </location>
</feature>
<name>A0A4R5NM46_9LACO</name>
<feature type="transmembrane region" description="Helical" evidence="10">
    <location>
        <begin position="126"/>
        <end position="144"/>
    </location>
</feature>
<proteinExistence type="inferred from homology"/>
<dbReference type="Pfam" id="PF13520">
    <property type="entry name" value="AA_permease_2"/>
    <property type="match status" value="1"/>
</dbReference>
<dbReference type="RefSeq" id="WP_029327507.1">
    <property type="nucleotide sequence ID" value="NZ_PUFO01000060.1"/>
</dbReference>
<dbReference type="PANTHER" id="PTHR42770">
    <property type="entry name" value="AMINO ACID TRANSPORTER-RELATED"/>
    <property type="match status" value="1"/>
</dbReference>
<dbReference type="Gene3D" id="1.20.1740.10">
    <property type="entry name" value="Amino acid/polyamine transporter I"/>
    <property type="match status" value="1"/>
</dbReference>
<gene>
    <name evidence="11" type="ORF">C5L31_000195</name>
</gene>
<feature type="transmembrane region" description="Helical" evidence="10">
    <location>
        <begin position="237"/>
        <end position="258"/>
    </location>
</feature>
<evidence type="ECO:0000256" key="4">
    <source>
        <dbReference type="ARBA" id="ARBA00022475"/>
    </source>
</evidence>
<dbReference type="NCBIfam" id="TIGR03810">
    <property type="entry name" value="arg_ornith_anti"/>
    <property type="match status" value="1"/>
</dbReference>
<dbReference type="PANTHER" id="PTHR42770:SF4">
    <property type="entry name" value="ARGININE_ORNITHINE ANTIPORTER-RELATED"/>
    <property type="match status" value="1"/>
</dbReference>
<dbReference type="GO" id="GO:0006527">
    <property type="term" value="P:L-arginine catabolic process"/>
    <property type="evidence" value="ECO:0007669"/>
    <property type="project" value="UniProtKB-UniRule"/>
</dbReference>
<feature type="transmembrane region" description="Helical" evidence="10">
    <location>
        <begin position="43"/>
        <end position="62"/>
    </location>
</feature>
<feature type="transmembrane region" description="Helical" evidence="10">
    <location>
        <begin position="278"/>
        <end position="302"/>
    </location>
</feature>
<sequence length="473" mass="51317">MNNQTAHPINGITLIALVITSSIGSGIFALSSDLASAASPGPAMIAWVIVGFGILMLALSLNNLLNKRPDLDGIFSYGKAGFGTFVGFISGWGYWMSAWLGNVAFATVFMSTLGYFFPIFKSGNNVPSIIVASLVVWALTYLVNRGIESAALMNTVITVCKLIPIFTFIIVAVVLFKGHTFTAQFWTNMQGQMTTGNLVGQIKSCLMVMMWVFVGIEGATIMSARAKSRSIAGRATIYGVLGLLVIYCLASILPYGYMSRDALATMKQPAMVYIFENMVGAWGGAFISIGLLISILGAWLSWTMLPAETLQSMSEQHLLAKFFGKKNRFGAPTTALVLTGIIVQLFLISLVFTSQAYVFAYSLCTASIVICYIFVAAYQVKFSWQHRSESGNRLQLAIGIFALLFQLGAIILAGIEYLLICLIVYIPGIVLYMLARKDAVNILLTKREWVATVLICATAVVTIFMLANGVIHI</sequence>
<evidence type="ECO:0000256" key="9">
    <source>
        <dbReference type="NCBIfam" id="TIGR03810"/>
    </source>
</evidence>
<keyword evidence="6" id="KW-0029">Amino-acid transport</keyword>
<accession>A0A4R5NM46</accession>
<feature type="transmembrane region" description="Helical" evidence="10">
    <location>
        <begin position="392"/>
        <end position="411"/>
    </location>
</feature>
<protein>
    <recommendedName>
        <fullName evidence="9">Arginine-ornithine antiporter</fullName>
    </recommendedName>
</protein>
<keyword evidence="12" id="KW-1185">Reference proteome</keyword>
<evidence type="ECO:0000313" key="11">
    <source>
        <dbReference type="EMBL" id="TDG76642.1"/>
    </source>
</evidence>
<keyword evidence="5 10" id="KW-0812">Transmembrane</keyword>
<dbReference type="InterPro" id="IPR050367">
    <property type="entry name" value="APC_superfamily"/>
</dbReference>
<evidence type="ECO:0000256" key="1">
    <source>
        <dbReference type="ARBA" id="ARBA00004651"/>
    </source>
</evidence>
<comment type="subcellular location">
    <subcellularLocation>
        <location evidence="1">Cell membrane</location>
        <topology evidence="1">Multi-pass membrane protein</topology>
    </subcellularLocation>
</comment>
<dbReference type="InterPro" id="IPR004754">
    <property type="entry name" value="Amino_acid_antiprt"/>
</dbReference>
<evidence type="ECO:0000256" key="6">
    <source>
        <dbReference type="ARBA" id="ARBA00022970"/>
    </source>
</evidence>
<keyword evidence="3" id="KW-0813">Transport</keyword>
<feature type="transmembrane region" description="Helical" evidence="10">
    <location>
        <begin position="74"/>
        <end position="95"/>
    </location>
</feature>
<keyword evidence="4" id="KW-1003">Cell membrane</keyword>
<dbReference type="GO" id="GO:0043858">
    <property type="term" value="F:arginine:ornithine antiporter activity"/>
    <property type="evidence" value="ECO:0007669"/>
    <property type="project" value="UniProtKB-UniRule"/>
</dbReference>
<feature type="transmembrane region" description="Helical" evidence="10">
    <location>
        <begin position="12"/>
        <end position="31"/>
    </location>
</feature>
<dbReference type="OrthoDB" id="9762947at2"/>
<feature type="transmembrane region" description="Helical" evidence="10">
    <location>
        <begin position="417"/>
        <end position="435"/>
    </location>
</feature>
<dbReference type="InterPro" id="IPR022461">
    <property type="entry name" value="Arg/Orn_antiprt_ArcD"/>
</dbReference>
<evidence type="ECO:0000256" key="7">
    <source>
        <dbReference type="ARBA" id="ARBA00022989"/>
    </source>
</evidence>
<dbReference type="PIRSF" id="PIRSF006060">
    <property type="entry name" value="AA_transporter"/>
    <property type="match status" value="1"/>
</dbReference>
<comment type="similarity">
    <text evidence="2">Belongs to the amino acid-polyamine-organocation (APC) superfamily. Basic amino acid/polyamine antiporter (APA) (TC 2.A.3.2) family.</text>
</comment>
<keyword evidence="7 10" id="KW-1133">Transmembrane helix</keyword>